<evidence type="ECO:0000313" key="3">
    <source>
        <dbReference type="Proteomes" id="UP000011612"/>
    </source>
</evidence>
<gene>
    <name evidence="2" type="ORF">C453_00535</name>
</gene>
<comment type="caution">
    <text evidence="2">The sequence shown here is derived from an EMBL/GenBank/DDBJ whole genome shotgun (WGS) entry which is preliminary data.</text>
</comment>
<accession>M0I0Q3</accession>
<evidence type="ECO:0000313" key="2">
    <source>
        <dbReference type="EMBL" id="ELZ89517.1"/>
    </source>
</evidence>
<evidence type="ECO:0000256" key="1">
    <source>
        <dbReference type="SAM" id="Phobius"/>
    </source>
</evidence>
<keyword evidence="1" id="KW-0812">Transmembrane</keyword>
<keyword evidence="1" id="KW-1133">Transmembrane helix</keyword>
<reference evidence="2 3" key="1">
    <citation type="journal article" date="2014" name="PLoS Genet.">
        <title>Phylogenetically driven sequencing of extremely halophilic archaea reveals strategies for static and dynamic osmo-response.</title>
        <authorList>
            <person name="Becker E.A."/>
            <person name="Seitzer P.M."/>
            <person name="Tritt A."/>
            <person name="Larsen D."/>
            <person name="Krusor M."/>
            <person name="Yao A.I."/>
            <person name="Wu D."/>
            <person name="Madern D."/>
            <person name="Eisen J.A."/>
            <person name="Darling A.E."/>
            <person name="Facciotti M.T."/>
        </authorList>
    </citation>
    <scope>NUCLEOTIDE SEQUENCE [LARGE SCALE GENOMIC DNA]</scope>
    <source>
        <strain evidence="2 3">ATCC BAA-1513</strain>
    </source>
</reference>
<feature type="transmembrane region" description="Helical" evidence="1">
    <location>
        <begin position="20"/>
        <end position="38"/>
    </location>
</feature>
<dbReference type="Proteomes" id="UP000011612">
    <property type="component" value="Unassembled WGS sequence"/>
</dbReference>
<proteinExistence type="predicted"/>
<organism evidence="2 3">
    <name type="scientific">Haloferax elongans ATCC BAA-1513</name>
    <dbReference type="NCBI Taxonomy" id="1230453"/>
    <lineage>
        <taxon>Archaea</taxon>
        <taxon>Methanobacteriati</taxon>
        <taxon>Methanobacteriota</taxon>
        <taxon>Stenosarchaea group</taxon>
        <taxon>Halobacteria</taxon>
        <taxon>Halobacteriales</taxon>
        <taxon>Haloferacaceae</taxon>
        <taxon>Haloferax</taxon>
    </lineage>
</organism>
<dbReference type="AlphaFoldDB" id="M0I0Q3"/>
<sequence>MLSPVPWIGWEGFVVLREVPVALSGLCGLLVPVAASFLAAAEVLAAGLLVVELLVAVSLAVVPDQFEFASAF</sequence>
<protein>
    <submittedName>
        <fullName evidence="2">Uncharacterized protein</fullName>
    </submittedName>
</protein>
<keyword evidence="1" id="KW-0472">Membrane</keyword>
<name>M0I0Q3_HALEO</name>
<keyword evidence="3" id="KW-1185">Reference proteome</keyword>
<dbReference type="EMBL" id="AOLK01000002">
    <property type="protein sequence ID" value="ELZ89517.1"/>
    <property type="molecule type" value="Genomic_DNA"/>
</dbReference>
<feature type="transmembrane region" description="Helical" evidence="1">
    <location>
        <begin position="43"/>
        <end position="62"/>
    </location>
</feature>